<dbReference type="HOGENOM" id="CLU_2585897_0_0_14"/>
<keyword evidence="1" id="KW-0812">Transmembrane</keyword>
<feature type="transmembrane region" description="Helical" evidence="1">
    <location>
        <begin position="6"/>
        <end position="27"/>
    </location>
</feature>
<protein>
    <submittedName>
        <fullName evidence="2">Uncharacterized protein</fullName>
    </submittedName>
</protein>
<name>I7CF64_MYCHA</name>
<keyword evidence="1" id="KW-1133">Transmembrane helix</keyword>
<sequence length="83" mass="9050">MVSWTFGKGVVAFVLVGSAGYIGYELFGAHPFHKTKVLSKWTHDQYHDIKCATLDISKGWNGASQSSGPDVLDCGFQCPRATQ</sequence>
<dbReference type="EMBL" id="CP003731">
    <property type="protein sequence ID" value="AFO51891.1"/>
    <property type="molecule type" value="Genomic_DNA"/>
</dbReference>
<reference evidence="2 3" key="1">
    <citation type="journal article" date="2012" name="J. Bacteriol.">
        <title>Genome Sequence of "Candidatus Mycoplasma haemolamae" Strain Purdue, a Red Blood Cell Pathogen of Alpacas (Vicugna pacos) and Llamas (Lama glama).</title>
        <authorList>
            <person name="Guimaraes A.M."/>
            <person name="Toth B."/>
            <person name="Santos A.P."/>
            <person name="do Nascimento N.C."/>
            <person name="Kritchevsky J.E."/>
            <person name="Messick J.B."/>
        </authorList>
    </citation>
    <scope>NUCLEOTIDE SEQUENCE [LARGE SCALE GENOMIC DNA]</scope>
    <source>
        <strain evidence="2 3">Purdue</strain>
    </source>
</reference>
<dbReference type="Proteomes" id="UP000006502">
    <property type="component" value="Chromosome"/>
</dbReference>
<dbReference type="AlphaFoldDB" id="I7CF64"/>
<evidence type="ECO:0000313" key="3">
    <source>
        <dbReference type="Proteomes" id="UP000006502"/>
    </source>
</evidence>
<dbReference type="STRING" id="1212765.MHLP_01555"/>
<proteinExistence type="predicted"/>
<organism evidence="2 3">
    <name type="scientific">Mycoplasma haematolamae (strain Purdue)</name>
    <dbReference type="NCBI Taxonomy" id="1212765"/>
    <lineage>
        <taxon>Bacteria</taxon>
        <taxon>Bacillati</taxon>
        <taxon>Mycoplasmatota</taxon>
        <taxon>Mollicutes</taxon>
        <taxon>Mycoplasmataceae</taxon>
        <taxon>Mycoplasma</taxon>
    </lineage>
</organism>
<dbReference type="KEGG" id="mhl:MHLP_01555"/>
<dbReference type="PATRIC" id="fig|1212765.3.peg.347"/>
<gene>
    <name evidence="2" type="ordered locus">MHLP_01555</name>
</gene>
<keyword evidence="1" id="KW-0472">Membrane</keyword>
<keyword evidence="3" id="KW-1185">Reference proteome</keyword>
<accession>I7CF64</accession>
<evidence type="ECO:0000256" key="1">
    <source>
        <dbReference type="SAM" id="Phobius"/>
    </source>
</evidence>
<reference evidence="3" key="2">
    <citation type="submission" date="2012-07" db="EMBL/GenBank/DDBJ databases">
        <title>Complete genome sequence of 'Candidatus Mycoplasma haemolamae'.</title>
        <authorList>
            <person name="Guimaraes A.M.S."/>
            <person name="Toth B."/>
            <person name="Santos A.P."/>
            <person name="Nascimento N.C."/>
            <person name="Sojka J.E."/>
            <person name="Messick J.B."/>
        </authorList>
    </citation>
    <scope>NUCLEOTIDE SEQUENCE [LARGE SCALE GENOMIC DNA]</scope>
    <source>
        <strain evidence="3">Purdue</strain>
    </source>
</reference>
<evidence type="ECO:0000313" key="2">
    <source>
        <dbReference type="EMBL" id="AFO51891.1"/>
    </source>
</evidence>